<gene>
    <name evidence="2" type="ORF">E2562_012622</name>
</gene>
<organism evidence="2 3">
    <name type="scientific">Oryza meyeriana var. granulata</name>
    <dbReference type="NCBI Taxonomy" id="110450"/>
    <lineage>
        <taxon>Eukaryota</taxon>
        <taxon>Viridiplantae</taxon>
        <taxon>Streptophyta</taxon>
        <taxon>Embryophyta</taxon>
        <taxon>Tracheophyta</taxon>
        <taxon>Spermatophyta</taxon>
        <taxon>Magnoliopsida</taxon>
        <taxon>Liliopsida</taxon>
        <taxon>Poales</taxon>
        <taxon>Poaceae</taxon>
        <taxon>BOP clade</taxon>
        <taxon>Oryzoideae</taxon>
        <taxon>Oryzeae</taxon>
        <taxon>Oryzinae</taxon>
        <taxon>Oryza</taxon>
        <taxon>Oryza meyeriana</taxon>
    </lineage>
</organism>
<keyword evidence="3" id="KW-1185">Reference proteome</keyword>
<evidence type="ECO:0000313" key="2">
    <source>
        <dbReference type="EMBL" id="KAF0898915.1"/>
    </source>
</evidence>
<protein>
    <submittedName>
        <fullName evidence="2">Uncharacterized protein</fullName>
    </submittedName>
</protein>
<dbReference type="AlphaFoldDB" id="A0A6G1CE67"/>
<accession>A0A6G1CE67</accession>
<comment type="caution">
    <text evidence="2">The sequence shown here is derived from an EMBL/GenBank/DDBJ whole genome shotgun (WGS) entry which is preliminary data.</text>
</comment>
<feature type="non-terminal residue" evidence="2">
    <location>
        <position position="89"/>
    </location>
</feature>
<keyword evidence="1" id="KW-0175">Coiled coil</keyword>
<evidence type="ECO:0000256" key="1">
    <source>
        <dbReference type="SAM" id="Coils"/>
    </source>
</evidence>
<dbReference type="EMBL" id="SPHZ02000009">
    <property type="protein sequence ID" value="KAF0898915.1"/>
    <property type="molecule type" value="Genomic_DNA"/>
</dbReference>
<evidence type="ECO:0000313" key="3">
    <source>
        <dbReference type="Proteomes" id="UP000479710"/>
    </source>
</evidence>
<name>A0A6G1CE67_9ORYZ</name>
<dbReference type="Proteomes" id="UP000479710">
    <property type="component" value="Unassembled WGS sequence"/>
</dbReference>
<proteinExistence type="predicted"/>
<sequence length="89" mass="10035">MDPAAGKQGSGDPPRLLRRRQNLAVENEELGERNDPKKTISKAYKGGDHFQAMEDVLEDMEADLQNMEANLHDMEADLHEYSVYAGDME</sequence>
<feature type="coiled-coil region" evidence="1">
    <location>
        <begin position="50"/>
        <end position="77"/>
    </location>
</feature>
<reference evidence="2 3" key="1">
    <citation type="submission" date="2019-11" db="EMBL/GenBank/DDBJ databases">
        <title>Whole genome sequence of Oryza granulata.</title>
        <authorList>
            <person name="Li W."/>
        </authorList>
    </citation>
    <scope>NUCLEOTIDE SEQUENCE [LARGE SCALE GENOMIC DNA]</scope>
    <source>
        <strain evidence="3">cv. Menghai</strain>
        <tissue evidence="2">Leaf</tissue>
    </source>
</reference>